<dbReference type="InterPro" id="IPR043502">
    <property type="entry name" value="DNA/RNA_pol_sf"/>
</dbReference>
<dbReference type="InterPro" id="IPR002156">
    <property type="entry name" value="RNaseH_domain"/>
</dbReference>
<dbReference type="Pfam" id="PF13966">
    <property type="entry name" value="zf-RVT"/>
    <property type="match status" value="1"/>
</dbReference>
<evidence type="ECO:0000259" key="1">
    <source>
        <dbReference type="Pfam" id="PF00078"/>
    </source>
</evidence>
<feature type="domain" description="Reverse transcriptase" evidence="1">
    <location>
        <begin position="231"/>
        <end position="318"/>
    </location>
</feature>
<dbReference type="InterPro" id="IPR012337">
    <property type="entry name" value="RNaseH-like_sf"/>
</dbReference>
<dbReference type="AlphaFoldDB" id="A0AAW2BW56"/>
<dbReference type="InterPro" id="IPR000477">
    <property type="entry name" value="RT_dom"/>
</dbReference>
<dbReference type="GO" id="GO:0004523">
    <property type="term" value="F:RNA-DNA hybrid ribonuclease activity"/>
    <property type="evidence" value="ECO:0007669"/>
    <property type="project" value="InterPro"/>
</dbReference>
<evidence type="ECO:0000313" key="4">
    <source>
        <dbReference type="EMBL" id="KAK9989014.1"/>
    </source>
</evidence>
<reference evidence="4 5" key="1">
    <citation type="submission" date="2024-01" db="EMBL/GenBank/DDBJ databases">
        <title>A telomere-to-telomere, gap-free genome of sweet tea (Lithocarpus litseifolius).</title>
        <authorList>
            <person name="Zhou J."/>
        </authorList>
    </citation>
    <scope>NUCLEOTIDE SEQUENCE [LARGE SCALE GENOMIC DNA]</scope>
    <source>
        <strain evidence="4">Zhou-2022a</strain>
        <tissue evidence="4">Leaf</tissue>
    </source>
</reference>
<feature type="domain" description="Reverse transcriptase zinc-binding" evidence="3">
    <location>
        <begin position="588"/>
        <end position="683"/>
    </location>
</feature>
<dbReference type="CDD" id="cd01650">
    <property type="entry name" value="RT_nLTR_like"/>
    <property type="match status" value="1"/>
</dbReference>
<dbReference type="Gene3D" id="3.30.420.10">
    <property type="entry name" value="Ribonuclease H-like superfamily/Ribonuclease H"/>
    <property type="match status" value="1"/>
</dbReference>
<protein>
    <recommendedName>
        <fullName evidence="6">Reverse transcriptase</fullName>
    </recommendedName>
</protein>
<dbReference type="PANTHER" id="PTHR47074">
    <property type="entry name" value="BNAC02G40300D PROTEIN"/>
    <property type="match status" value="1"/>
</dbReference>
<dbReference type="InterPro" id="IPR026960">
    <property type="entry name" value="RVT-Znf"/>
</dbReference>
<dbReference type="SUPFAM" id="SSF56672">
    <property type="entry name" value="DNA/RNA polymerases"/>
    <property type="match status" value="1"/>
</dbReference>
<accession>A0AAW2BW56</accession>
<dbReference type="Pfam" id="PF13456">
    <property type="entry name" value="RVT_3"/>
    <property type="match status" value="1"/>
</dbReference>
<name>A0AAW2BW56_9ROSI</name>
<proteinExistence type="predicted"/>
<organism evidence="4 5">
    <name type="scientific">Lithocarpus litseifolius</name>
    <dbReference type="NCBI Taxonomy" id="425828"/>
    <lineage>
        <taxon>Eukaryota</taxon>
        <taxon>Viridiplantae</taxon>
        <taxon>Streptophyta</taxon>
        <taxon>Embryophyta</taxon>
        <taxon>Tracheophyta</taxon>
        <taxon>Spermatophyta</taxon>
        <taxon>Magnoliopsida</taxon>
        <taxon>eudicotyledons</taxon>
        <taxon>Gunneridae</taxon>
        <taxon>Pentapetalae</taxon>
        <taxon>rosids</taxon>
        <taxon>fabids</taxon>
        <taxon>Fagales</taxon>
        <taxon>Fagaceae</taxon>
        <taxon>Lithocarpus</taxon>
    </lineage>
</organism>
<feature type="domain" description="RNase H type-1" evidence="2">
    <location>
        <begin position="757"/>
        <end position="879"/>
    </location>
</feature>
<evidence type="ECO:0000259" key="3">
    <source>
        <dbReference type="Pfam" id="PF13966"/>
    </source>
</evidence>
<keyword evidence="5" id="KW-1185">Reference proteome</keyword>
<dbReference type="PANTHER" id="PTHR47074:SF48">
    <property type="entry name" value="POLYNUCLEOTIDYL TRANSFERASE, RIBONUCLEASE H-LIKE SUPERFAMILY PROTEIN"/>
    <property type="match status" value="1"/>
</dbReference>
<evidence type="ECO:0000259" key="2">
    <source>
        <dbReference type="Pfam" id="PF13456"/>
    </source>
</evidence>
<dbReference type="Pfam" id="PF00078">
    <property type="entry name" value="RVT_1"/>
    <property type="match status" value="1"/>
</dbReference>
<dbReference type="InterPro" id="IPR036397">
    <property type="entry name" value="RNaseH_sf"/>
</dbReference>
<sequence>MMRVETKITKCQANLKWWSSKSFGNVTKQLKETKVKLRRAEEVAIRGGPMEEVWKLKKDINVLLVKEEKMWKQWSKALWLHEGDKNTRYFHSRATQRYRRNKICELLDSEGQRCTEEVDIAWILIEYYQGLFNSANPINMEQAVAAIPQVISPEMNIMLQDEYKQGEVEIYFHQMEALKAPGPDGLPPMFFQHFWEIISDDVSGAVLNCLNTGFIPPSINKTFITLIPKVKSPSLVMEYRPISLCNILYKLVSKVIANRLKRILPDIVSDSQSAFQSDKAISDNILVAFETLHHMKTQKAKKSGFMALKLDMSKAYDQGAVREDKIRGFSLCRNGPRISHLFFADDTLLFCRAKMGDLLAVEDILNLYEQASDQQVNRGKTTIFFSKAVLMELREELSHFLGVLERGEQRKIHWTNWEVMCQPKDQGSLGFKDLIKFNEAMLAKQVWRLLHDQNSLFYRVVMAKYFPHGTVFDAKKASGSYAWQSILKARSVIADGMLWRVGDGQTIRVYWDKWLPGKFPSKIVSPQWATPGDVRVSSLIDQESRAWDNDRIDNLFLPFEAEKIKGIPLCVTNQADCLIWPRNRDRFYSVRTGYQLLCEREMMDKASVSDTENKKIVWKRIWKMRVPNKIKIFLWRACSEALPTRTNLFKRKVVEVQTYQLCSCEHESTLHALWFCYNNLTVWESRFGLVRKDFPLLTSFSNLVALVGRQQKQLELFASIAWFIWERRNKISRGVSVPKQRHDKWEPPTAAMKWKTNFDGAMFSESNMVGIGVVIRNHEGQVIAALSEKIKKPASVEILEALATRRAVNFILELGFNQSMIEGDSKVIIKALNSEESSLASVDHIIKDIWSMTGLLQTKSFSFVRRQGNSVAHALAQRARFSFPVLVWMEDVPPDIYRFVCFDSS</sequence>
<dbReference type="GO" id="GO:0003676">
    <property type="term" value="F:nucleic acid binding"/>
    <property type="evidence" value="ECO:0007669"/>
    <property type="project" value="InterPro"/>
</dbReference>
<evidence type="ECO:0000313" key="5">
    <source>
        <dbReference type="Proteomes" id="UP001459277"/>
    </source>
</evidence>
<dbReference type="EMBL" id="JAZDWU010000010">
    <property type="protein sequence ID" value="KAK9989014.1"/>
    <property type="molecule type" value="Genomic_DNA"/>
</dbReference>
<evidence type="ECO:0008006" key="6">
    <source>
        <dbReference type="Google" id="ProtNLM"/>
    </source>
</evidence>
<dbReference type="CDD" id="cd06222">
    <property type="entry name" value="RNase_H_like"/>
    <property type="match status" value="1"/>
</dbReference>
<dbReference type="Proteomes" id="UP001459277">
    <property type="component" value="Unassembled WGS sequence"/>
</dbReference>
<dbReference type="InterPro" id="IPR044730">
    <property type="entry name" value="RNase_H-like_dom_plant"/>
</dbReference>
<gene>
    <name evidence="4" type="ORF">SO802_029253</name>
</gene>
<dbReference type="InterPro" id="IPR052929">
    <property type="entry name" value="RNase_H-like_EbsB-rel"/>
</dbReference>
<dbReference type="SUPFAM" id="SSF53098">
    <property type="entry name" value="Ribonuclease H-like"/>
    <property type="match status" value="1"/>
</dbReference>
<comment type="caution">
    <text evidence="4">The sequence shown here is derived from an EMBL/GenBank/DDBJ whole genome shotgun (WGS) entry which is preliminary data.</text>
</comment>